<dbReference type="GO" id="GO:0005743">
    <property type="term" value="C:mitochondrial inner membrane"/>
    <property type="evidence" value="ECO:0007669"/>
    <property type="project" value="TreeGrafter"/>
</dbReference>
<feature type="domain" description="Membrane insertase YidC/Oxa/ALB C-terminal" evidence="7">
    <location>
        <begin position="158"/>
        <end position="349"/>
    </location>
</feature>
<comment type="similarity">
    <text evidence="6">Belongs to the OXA1/ALB3/YidC family.</text>
</comment>
<dbReference type="Pfam" id="PF02096">
    <property type="entry name" value="60KD_IMP"/>
    <property type="match status" value="1"/>
</dbReference>
<evidence type="ECO:0000259" key="7">
    <source>
        <dbReference type="Pfam" id="PF02096"/>
    </source>
</evidence>
<dbReference type="PANTHER" id="PTHR12428:SF34">
    <property type="entry name" value="MITOCHONDRIAL INNER MEMBRANE PROTEIN OXA1-LIKE"/>
    <property type="match status" value="1"/>
</dbReference>
<dbReference type="PANTHER" id="PTHR12428">
    <property type="entry name" value="OXA1"/>
    <property type="match status" value="1"/>
</dbReference>
<keyword evidence="4" id="KW-1133">Transmembrane helix</keyword>
<evidence type="ECO:0000256" key="6">
    <source>
        <dbReference type="RuleBase" id="RU003945"/>
    </source>
</evidence>
<evidence type="ECO:0000313" key="8">
    <source>
        <dbReference type="EMBL" id="CAB4270227.1"/>
    </source>
</evidence>
<reference evidence="8 9" key="1">
    <citation type="submission" date="2020-05" db="EMBL/GenBank/DDBJ databases">
        <authorList>
            <person name="Campoy J."/>
            <person name="Schneeberger K."/>
            <person name="Spophaly S."/>
        </authorList>
    </citation>
    <scope>NUCLEOTIDE SEQUENCE [LARGE SCALE GENOMIC DNA]</scope>
    <source>
        <strain evidence="8">PruArmRojPasFocal</strain>
    </source>
</reference>
<dbReference type="GO" id="GO:0032977">
    <property type="term" value="F:membrane insertase activity"/>
    <property type="evidence" value="ECO:0007669"/>
    <property type="project" value="InterPro"/>
</dbReference>
<evidence type="ECO:0000313" key="9">
    <source>
        <dbReference type="Proteomes" id="UP000507222"/>
    </source>
</evidence>
<evidence type="ECO:0000256" key="2">
    <source>
        <dbReference type="ARBA" id="ARBA00010583"/>
    </source>
</evidence>
<dbReference type="InterPro" id="IPR001708">
    <property type="entry name" value="YidC/ALB3/OXA1/COX18"/>
</dbReference>
<gene>
    <name evidence="8" type="ORF">CURHAP_LOCUS16279</name>
</gene>
<keyword evidence="5" id="KW-0472">Membrane</keyword>
<evidence type="ECO:0000256" key="4">
    <source>
        <dbReference type="ARBA" id="ARBA00022989"/>
    </source>
</evidence>
<proteinExistence type="inferred from homology"/>
<evidence type="ECO:0000256" key="3">
    <source>
        <dbReference type="ARBA" id="ARBA00022692"/>
    </source>
</evidence>
<protein>
    <recommendedName>
        <fullName evidence="7">Membrane insertase YidC/Oxa/ALB C-terminal domain-containing protein</fullName>
    </recommendedName>
</protein>
<keyword evidence="3 6" id="KW-0812">Transmembrane</keyword>
<organism evidence="8 9">
    <name type="scientific">Prunus armeniaca</name>
    <name type="common">Apricot</name>
    <name type="synonym">Armeniaca vulgaris</name>
    <dbReference type="NCBI Taxonomy" id="36596"/>
    <lineage>
        <taxon>Eukaryota</taxon>
        <taxon>Viridiplantae</taxon>
        <taxon>Streptophyta</taxon>
        <taxon>Embryophyta</taxon>
        <taxon>Tracheophyta</taxon>
        <taxon>Spermatophyta</taxon>
        <taxon>Magnoliopsida</taxon>
        <taxon>eudicotyledons</taxon>
        <taxon>Gunneridae</taxon>
        <taxon>Pentapetalae</taxon>
        <taxon>rosids</taxon>
        <taxon>fabids</taxon>
        <taxon>Rosales</taxon>
        <taxon>Rosaceae</taxon>
        <taxon>Amygdaloideae</taxon>
        <taxon>Amygdaleae</taxon>
        <taxon>Prunus</taxon>
    </lineage>
</organism>
<evidence type="ECO:0000256" key="1">
    <source>
        <dbReference type="ARBA" id="ARBA00004141"/>
    </source>
</evidence>
<name>A0A6J5U3I4_PRUAR</name>
<dbReference type="GO" id="GO:0032979">
    <property type="term" value="P:protein insertion into mitochondrial inner membrane from matrix"/>
    <property type="evidence" value="ECO:0007669"/>
    <property type="project" value="TreeGrafter"/>
</dbReference>
<dbReference type="NCBIfam" id="TIGR03592">
    <property type="entry name" value="yidC_oxa1_cterm"/>
    <property type="match status" value="1"/>
</dbReference>
<accession>A0A6J5U3I4</accession>
<dbReference type="InterPro" id="IPR028055">
    <property type="entry name" value="YidC/Oxa/ALB_C"/>
</dbReference>
<dbReference type="EMBL" id="CAEKDK010000002">
    <property type="protein sequence ID" value="CAB4270227.1"/>
    <property type="molecule type" value="Genomic_DNA"/>
</dbReference>
<dbReference type="AlphaFoldDB" id="A0A6J5U3I4"/>
<dbReference type="CDD" id="cd20069">
    <property type="entry name" value="5TM_Oxa1-like"/>
    <property type="match status" value="1"/>
</dbReference>
<comment type="similarity">
    <text evidence="2">Belongs to the OXA1/ALB3/YidC (TC 2.A.9.2) family.</text>
</comment>
<comment type="subcellular location">
    <subcellularLocation>
        <location evidence="1 6">Membrane</location>
        <topology evidence="1 6">Multi-pass membrane protein</topology>
    </subcellularLocation>
</comment>
<dbReference type="Proteomes" id="UP000507222">
    <property type="component" value="Unassembled WGS sequence"/>
</dbReference>
<evidence type="ECO:0000256" key="5">
    <source>
        <dbReference type="ARBA" id="ARBA00023136"/>
    </source>
</evidence>
<sequence>MACRRSVSTTVTFGTRRFHPSFSHILHDNNEDTKSHAPNSSLPPPVIKSTLPRGSYNSTLGFCFGSRCRERTGSSLSWKMGLGSFHCRYMSAIIDDGSDKINDVGYFAEVITDKTVEVVTSQTPAVSEVAAAAADSFFPVAALQYLIDGVHSFTGCNWWASIALTTILIRGATIPLLINQLRATTQLNLMRPHLEELKQQMQDMAMDPNVLQEGQKRMKALFKEYGVNPLSQLQPLFIQGPIFISFFLAVRNMAEKVPSFQSGGALWFTDLTTPDSLLILPVLTSLTFLITVECNMQEGLEGNPIAQTMKNYSRILAAISVPVMMSFPKALFCYWLTSNLFSLTYGLVIRLPEQLNRTLPLNQDLRYPPSHQRLLTEEYHGLQFSSRDLKVWKIKSRKEINKRRCESTAPTNSFPRISELGRILMVHRMMESFLLDGYESVNSGIPFGRRHSEVEFRSALAANFDAYTVASRLGELPASLVKASCSLSSASRNDVSCFLLQCRRQAACMKQADHVLHCRE</sequence>